<reference evidence="2 3" key="1">
    <citation type="submission" date="2023-07" db="EMBL/GenBank/DDBJ databases">
        <title>Sorghum-associated microbial communities from plants grown in Nebraska, USA.</title>
        <authorList>
            <person name="Schachtman D."/>
        </authorList>
    </citation>
    <scope>NUCLEOTIDE SEQUENCE [LARGE SCALE GENOMIC DNA]</scope>
    <source>
        <strain evidence="2 3">CC482</strain>
    </source>
</reference>
<sequence>MPTTKKEDFYFGMMMCTGMAIMMTLYNLVRNDLFGTLSFPAIIMQFVAGFIIAFLLELFVVGPVAKKIAFSLPYGKSKKIGVILSLSLCMVTGMVLCMSLYGSASAYFSNNLDGGSFIGNYFSTVLNNFVFALPLQLIIIGPLVRYVFQSFVKGKMAGALS</sequence>
<evidence type="ECO:0000313" key="3">
    <source>
        <dbReference type="Proteomes" id="UP001229346"/>
    </source>
</evidence>
<feature type="transmembrane region" description="Helical" evidence="1">
    <location>
        <begin position="9"/>
        <end position="29"/>
    </location>
</feature>
<evidence type="ECO:0000313" key="2">
    <source>
        <dbReference type="EMBL" id="MDQ0115190.1"/>
    </source>
</evidence>
<name>A0ABT9U6C5_PAEHA</name>
<keyword evidence="1" id="KW-0812">Transmembrane</keyword>
<feature type="transmembrane region" description="Helical" evidence="1">
    <location>
        <begin position="128"/>
        <end position="148"/>
    </location>
</feature>
<dbReference type="EMBL" id="JAUSSU010000010">
    <property type="protein sequence ID" value="MDQ0115190.1"/>
    <property type="molecule type" value="Genomic_DNA"/>
</dbReference>
<comment type="caution">
    <text evidence="2">The sequence shown here is derived from an EMBL/GenBank/DDBJ whole genome shotgun (WGS) entry which is preliminary data.</text>
</comment>
<keyword evidence="1" id="KW-0472">Membrane</keyword>
<protein>
    <recommendedName>
        <fullName evidence="4">DUF2798 domain-containing protein</fullName>
    </recommendedName>
</protein>
<accession>A0ABT9U6C5</accession>
<keyword evidence="1" id="KW-1133">Transmembrane helix</keyword>
<evidence type="ECO:0000256" key="1">
    <source>
        <dbReference type="SAM" id="Phobius"/>
    </source>
</evidence>
<feature type="transmembrane region" description="Helical" evidence="1">
    <location>
        <begin position="41"/>
        <end position="61"/>
    </location>
</feature>
<proteinExistence type="predicted"/>
<dbReference type="Proteomes" id="UP001229346">
    <property type="component" value="Unassembled WGS sequence"/>
</dbReference>
<gene>
    <name evidence="2" type="ORF">J2T15_004648</name>
</gene>
<organism evidence="2 3">
    <name type="scientific">Paenibacillus harenae</name>
    <dbReference type="NCBI Taxonomy" id="306543"/>
    <lineage>
        <taxon>Bacteria</taxon>
        <taxon>Bacillati</taxon>
        <taxon>Bacillota</taxon>
        <taxon>Bacilli</taxon>
        <taxon>Bacillales</taxon>
        <taxon>Paenibacillaceae</taxon>
        <taxon>Paenibacillus</taxon>
    </lineage>
</organism>
<dbReference type="RefSeq" id="WP_307206626.1">
    <property type="nucleotide sequence ID" value="NZ_JAUSSU010000010.1"/>
</dbReference>
<feature type="transmembrane region" description="Helical" evidence="1">
    <location>
        <begin position="82"/>
        <end position="108"/>
    </location>
</feature>
<evidence type="ECO:0008006" key="4">
    <source>
        <dbReference type="Google" id="ProtNLM"/>
    </source>
</evidence>
<dbReference type="InterPro" id="IPR021529">
    <property type="entry name" value="DUF2798"/>
</dbReference>
<keyword evidence="3" id="KW-1185">Reference proteome</keyword>
<dbReference type="Pfam" id="PF11391">
    <property type="entry name" value="DUF2798"/>
    <property type="match status" value="2"/>
</dbReference>